<dbReference type="Proteomes" id="UP000692954">
    <property type="component" value="Unassembled WGS sequence"/>
</dbReference>
<evidence type="ECO:0000256" key="1">
    <source>
        <dbReference type="PROSITE-ProRule" id="PRU00221"/>
    </source>
</evidence>
<accession>A0A8S1ML37</accession>
<evidence type="ECO:0000313" key="4">
    <source>
        <dbReference type="Proteomes" id="UP000692954"/>
    </source>
</evidence>
<evidence type="ECO:0000256" key="2">
    <source>
        <dbReference type="SAM" id="Coils"/>
    </source>
</evidence>
<dbReference type="Pfam" id="PF00400">
    <property type="entry name" value="WD40"/>
    <property type="match status" value="3"/>
</dbReference>
<gene>
    <name evidence="3" type="ORF">PSON_ATCC_30995.1.T0410168</name>
</gene>
<feature type="repeat" description="WD" evidence="1">
    <location>
        <begin position="530"/>
        <end position="562"/>
    </location>
</feature>
<keyword evidence="4" id="KW-1185">Reference proteome</keyword>
<reference evidence="3" key="1">
    <citation type="submission" date="2021-01" db="EMBL/GenBank/DDBJ databases">
        <authorList>
            <consortium name="Genoscope - CEA"/>
            <person name="William W."/>
        </authorList>
    </citation>
    <scope>NUCLEOTIDE SEQUENCE</scope>
</reference>
<sequence>MDDKKRRNEDRRLKLDVIQSYGSLCSAKFKDSISIIEDDQRRLLYPVGKFIAQKFIDKPDTQFIRLSDNLDIVSCMAVAPNKRTLAVAEKMKNETVPQLVIYNLKAHPSKMEAEKKPYKYLDTKSSTFISMAFSHTDSRFLLCLTGPPEYLLIFVDLIRMKHLALSAIGQELTRISISPKDNHMVAVSGKNYFKILRVQENSFISLTDQIKRLAPIQTFTDHAWFEENKVILANDKAEIFIIHDNDVRQYINNAFNDIRGPGVSSLIAFSKGFLVGSDSGHFALWIRGDDHDKQKTEDGIEVVMDLQFLKKWRCERKSQVVSMDITKQEDLVAVAFSNNDICTIEMGQVLPNSTEVLESYKNNEKFLKREVKFDFLFNGFHNAPITHLDVCLQRPLIVTASKYDSTIRIWNYAYPRCELARKFYLGDDGNQQGLGTKENQSTTQDISPLCSVGFHPTGYYLAAGFQDKLRIFHVLHSELRAYKEMAVKCCTQVKFSVGGHMLAVAYPRAKSNHYYINIYDAYTMEFMHTLKGHSNQITDLIWGIKDTFLASCGLDGSIFEWSPNDWSRKDYVYNTNKYTSLIYDPPIGMLIAAGTESIKDKSEQDKIDTKYIVREQRIVQNGISTGKDHHFHDLGQQKLTQLAYIQSLYNQFGIIGGTENGQIKIYSYIFNQMAFETMPVHQGEITRIKCSPDGRYVFSTGSDGALFIYQVSEISNDGQIYASKTGAEAKEQMDDIDKINPKAGVVDENLADVLLVSRNEIETYIAEMKKLHNDLQDLDQKTDFKVQEEKRKVEKEKLEIEKQMNNEIAAWAARYDQLKAQKSAAEKESANLFKNVENNHLKAVEELENLYERKLAFENEKYLQLEQDLMEERRRNQAQAKEFESKHTSYIEELKEKFYKNFQITAKALENNQNQADQLKATYEEILAQQEEDHEFEIKDLNDRQKKEIDRLKCLLAEKDSKFKQEQKLVSELRQEKENLDKRLQDKEQAYQLLEKNLKEAETKIDVQCKDLEDKDDQLKKKDKKISEYKDKINVLQKSKHVLSFRTTEMKKSLEPKEAQIEKLKEELFRLESEFAKQLKINSELNSKINEETSKTNALTHDLNLQIQTTKKKENTIQNITRDIHNCVHYIDDKEWKKEMTKLYQRYVLQQEIKQSSNDPRSIEEMNRHINHLEKSAIQINSSTEKMMVRREKEIYKRTSENQQLIHELNEIRKQCKDYETEKSNLKIENDKYKKENEKYKQEIKVLQTKIGKNIGEQNIEMMNEDLMQQSQQPILPQALNINKQGSAQARLQSLPQKNNKQGKILRGPNFDKQKLQPFEFQKNVELQNQLQIALNSLQANESMIKNFKKILKEKGIEDPYADAEQEQSQFGRPLSSIFEVQTFKLLLMKDTQLTLEVSTKAEFILDQFQNYKTLQQQQSDQLNQQLKQIQFTNINRLQTKMSQHIKLKQKFQELKSDNFLKY</sequence>
<evidence type="ECO:0000313" key="3">
    <source>
        <dbReference type="EMBL" id="CAD8080990.1"/>
    </source>
</evidence>
<organism evidence="3 4">
    <name type="scientific">Paramecium sonneborni</name>
    <dbReference type="NCBI Taxonomy" id="65129"/>
    <lineage>
        <taxon>Eukaryota</taxon>
        <taxon>Sar</taxon>
        <taxon>Alveolata</taxon>
        <taxon>Ciliophora</taxon>
        <taxon>Intramacronucleata</taxon>
        <taxon>Oligohymenophorea</taxon>
        <taxon>Peniculida</taxon>
        <taxon>Parameciidae</taxon>
        <taxon>Paramecium</taxon>
    </lineage>
</organism>
<dbReference type="InterPro" id="IPR052993">
    <property type="entry name" value="CFA-57"/>
</dbReference>
<dbReference type="EMBL" id="CAJJDN010000041">
    <property type="protein sequence ID" value="CAD8080990.1"/>
    <property type="molecule type" value="Genomic_DNA"/>
</dbReference>
<protein>
    <submittedName>
        <fullName evidence="3">Uncharacterized protein</fullName>
    </submittedName>
</protein>
<feature type="repeat" description="WD" evidence="1">
    <location>
        <begin position="678"/>
        <end position="712"/>
    </location>
</feature>
<proteinExistence type="predicted"/>
<name>A0A8S1ML37_9CILI</name>
<feature type="coiled-coil region" evidence="2">
    <location>
        <begin position="761"/>
        <end position="1081"/>
    </location>
</feature>
<dbReference type="PANTHER" id="PTHR32215">
    <property type="entry name" value="CILIA- AND FLAGELLA-ASSOCIATED PROTEIN 57"/>
    <property type="match status" value="1"/>
</dbReference>
<comment type="caution">
    <text evidence="3">The sequence shown here is derived from an EMBL/GenBank/DDBJ whole genome shotgun (WGS) entry which is preliminary data.</text>
</comment>
<dbReference type="PANTHER" id="PTHR32215:SF0">
    <property type="entry name" value="CILIA- AND FLAGELLA-ASSOCIATED PROTEIN 57"/>
    <property type="match status" value="1"/>
</dbReference>
<dbReference type="InterPro" id="IPR001680">
    <property type="entry name" value="WD40_rpt"/>
</dbReference>
<dbReference type="OrthoDB" id="10251741at2759"/>
<keyword evidence="2" id="KW-0175">Coiled coil</keyword>
<dbReference type="SMART" id="SM00320">
    <property type="entry name" value="WD40"/>
    <property type="match status" value="4"/>
</dbReference>
<keyword evidence="1" id="KW-0853">WD repeat</keyword>
<feature type="coiled-coil region" evidence="2">
    <location>
        <begin position="1202"/>
        <end position="1250"/>
    </location>
</feature>
<dbReference type="PROSITE" id="PS50082">
    <property type="entry name" value="WD_REPEATS_2"/>
    <property type="match status" value="2"/>
</dbReference>